<dbReference type="GO" id="GO:0045087">
    <property type="term" value="P:innate immune response"/>
    <property type="evidence" value="ECO:0007669"/>
    <property type="project" value="UniProtKB-KW"/>
</dbReference>
<dbReference type="SMART" id="SM00020">
    <property type="entry name" value="Tryp_SPc"/>
    <property type="match status" value="1"/>
</dbReference>
<dbReference type="InterPro" id="IPR033116">
    <property type="entry name" value="TRYPSIN_SER"/>
</dbReference>
<keyword evidence="7" id="KW-0325">Glycoprotein</keyword>
<keyword evidence="9" id="KW-0645">Protease</keyword>
<dbReference type="VEuPathDB" id="VectorBase:ASTEI00442"/>
<dbReference type="EnsemblMetazoa" id="ASTEI00442-RA">
    <property type="protein sequence ID" value="ASTEI00442-PA"/>
    <property type="gene ID" value="ASTEI00442"/>
</dbReference>
<evidence type="ECO:0000256" key="6">
    <source>
        <dbReference type="ARBA" id="ARBA00023157"/>
    </source>
</evidence>
<dbReference type="InterPro" id="IPR001254">
    <property type="entry name" value="Trypsin_dom"/>
</dbReference>
<dbReference type="PRINTS" id="PR00722">
    <property type="entry name" value="CHYMOTRYPSIN"/>
</dbReference>
<accession>A0A182XW56</accession>
<keyword evidence="9" id="KW-0720">Serine protease</keyword>
<evidence type="ECO:0000259" key="10">
    <source>
        <dbReference type="PROSITE" id="PS50240"/>
    </source>
</evidence>
<proteinExistence type="inferred from homology"/>
<dbReference type="GO" id="GO:0004252">
    <property type="term" value="F:serine-type endopeptidase activity"/>
    <property type="evidence" value="ECO:0007669"/>
    <property type="project" value="InterPro"/>
</dbReference>
<evidence type="ECO:0000256" key="3">
    <source>
        <dbReference type="ARBA" id="ARBA00022588"/>
    </source>
</evidence>
<dbReference type="SUPFAM" id="SSF50494">
    <property type="entry name" value="Trypsin-like serine proteases"/>
    <property type="match status" value="1"/>
</dbReference>
<dbReference type="InterPro" id="IPR051487">
    <property type="entry name" value="Ser/Thr_Proteases_Immune/Dev"/>
</dbReference>
<feature type="domain" description="Peptidase S1" evidence="10">
    <location>
        <begin position="44"/>
        <end position="294"/>
    </location>
</feature>
<keyword evidence="2" id="KW-0964">Secreted</keyword>
<dbReference type="PANTHER" id="PTHR24256">
    <property type="entry name" value="TRYPTASE-RELATED"/>
    <property type="match status" value="1"/>
</dbReference>
<dbReference type="PROSITE" id="PS00134">
    <property type="entry name" value="TRYPSIN_HIS"/>
    <property type="match status" value="1"/>
</dbReference>
<keyword evidence="3" id="KW-0399">Innate immunity</keyword>
<dbReference type="PROSITE" id="PS00135">
    <property type="entry name" value="TRYPSIN_SER"/>
    <property type="match status" value="1"/>
</dbReference>
<sequence>MSEYVQLGRAFSIRMQCRQKCTFLLLSLVQYSVYLNKIPVVGAIVGGESANDGEYPHMVALGRSCLYPDGGGCVGGYEWFCGGSLISDRFVLTAAHCAHVGMSNPPTVVQLGAQDLRQPALIVAVRAIVQHPGYGGILSYNDIALIELSSPITTIQPAYLWPSETLPENVPLIATGWGKVGHFEEPSMTLQRVHIPIVPNNQCNQLLYRNRRLRHGVLPTQLCAGDPHGGKDTCEGDSGGPLQMKLPLAGANGKASLYYIVGITSNGGICGTVNRPGLYTRVSSYVGWIEQVLQMTPDH</sequence>
<name>A0A182XW56_ANOST</name>
<keyword evidence="12" id="KW-1185">Reference proteome</keyword>
<dbReference type="GO" id="GO:0006508">
    <property type="term" value="P:proteolysis"/>
    <property type="evidence" value="ECO:0007669"/>
    <property type="project" value="UniProtKB-KW"/>
</dbReference>
<dbReference type="VEuPathDB" id="VectorBase:ASTEI20_031648"/>
<evidence type="ECO:0000256" key="2">
    <source>
        <dbReference type="ARBA" id="ARBA00022525"/>
    </source>
</evidence>
<dbReference type="Pfam" id="PF00089">
    <property type="entry name" value="Trypsin"/>
    <property type="match status" value="1"/>
</dbReference>
<dbReference type="AlphaFoldDB" id="A0A182XW56"/>
<dbReference type="InterPro" id="IPR018114">
    <property type="entry name" value="TRYPSIN_HIS"/>
</dbReference>
<dbReference type="InterPro" id="IPR043504">
    <property type="entry name" value="Peptidase_S1_PA_chymotrypsin"/>
</dbReference>
<evidence type="ECO:0000256" key="1">
    <source>
        <dbReference type="ARBA" id="ARBA00004613"/>
    </source>
</evidence>
<protein>
    <recommendedName>
        <fullName evidence="10">Peptidase S1 domain-containing protein</fullName>
    </recommendedName>
</protein>
<reference evidence="11" key="2">
    <citation type="submission" date="2020-05" db="UniProtKB">
        <authorList>
            <consortium name="EnsemblMetazoa"/>
        </authorList>
    </citation>
    <scope>IDENTIFICATION</scope>
    <source>
        <strain evidence="11">Indian</strain>
    </source>
</reference>
<keyword evidence="4" id="KW-0732">Signal</keyword>
<keyword evidence="5" id="KW-0391">Immunity</keyword>
<keyword evidence="9" id="KW-0378">Hydrolase</keyword>
<dbReference type="Gene3D" id="2.40.10.10">
    <property type="entry name" value="Trypsin-like serine proteases"/>
    <property type="match status" value="1"/>
</dbReference>
<comment type="subcellular location">
    <subcellularLocation>
        <location evidence="1">Secreted</location>
    </subcellularLocation>
</comment>
<reference evidence="12" key="1">
    <citation type="journal article" date="2014" name="Genome Biol.">
        <title>Genome analysis of a major urban malaria vector mosquito, Anopheles stephensi.</title>
        <authorList>
            <person name="Jiang X."/>
            <person name="Peery A."/>
            <person name="Hall A.B."/>
            <person name="Sharma A."/>
            <person name="Chen X.G."/>
            <person name="Waterhouse R.M."/>
            <person name="Komissarov A."/>
            <person name="Riehle M.M."/>
            <person name="Shouche Y."/>
            <person name="Sharakhova M.V."/>
            <person name="Lawson D."/>
            <person name="Pakpour N."/>
            <person name="Arensburger P."/>
            <person name="Davidson V.L."/>
            <person name="Eiglmeier K."/>
            <person name="Emrich S."/>
            <person name="George P."/>
            <person name="Kennedy R.C."/>
            <person name="Mane S.P."/>
            <person name="Maslen G."/>
            <person name="Oringanje C."/>
            <person name="Qi Y."/>
            <person name="Settlage R."/>
            <person name="Tojo M."/>
            <person name="Tubio J.M."/>
            <person name="Unger M.F."/>
            <person name="Wang B."/>
            <person name="Vernick K.D."/>
            <person name="Ribeiro J.M."/>
            <person name="James A.A."/>
            <person name="Michel K."/>
            <person name="Riehle M.A."/>
            <person name="Luckhart S."/>
            <person name="Sharakhov I.V."/>
            <person name="Tu Z."/>
        </authorList>
    </citation>
    <scope>NUCLEOTIDE SEQUENCE [LARGE SCALE GENOMIC DNA]</scope>
    <source>
        <strain evidence="12">Indian</strain>
    </source>
</reference>
<dbReference type="InterPro" id="IPR009003">
    <property type="entry name" value="Peptidase_S1_PA"/>
</dbReference>
<dbReference type="STRING" id="30069.A0A182XW56"/>
<dbReference type="PROSITE" id="PS50240">
    <property type="entry name" value="TRYPSIN_DOM"/>
    <property type="match status" value="1"/>
</dbReference>
<keyword evidence="6" id="KW-1015">Disulfide bond</keyword>
<organism evidence="11 12">
    <name type="scientific">Anopheles stephensi</name>
    <name type="common">Indo-Pakistan malaria mosquito</name>
    <dbReference type="NCBI Taxonomy" id="30069"/>
    <lineage>
        <taxon>Eukaryota</taxon>
        <taxon>Metazoa</taxon>
        <taxon>Ecdysozoa</taxon>
        <taxon>Arthropoda</taxon>
        <taxon>Hexapoda</taxon>
        <taxon>Insecta</taxon>
        <taxon>Pterygota</taxon>
        <taxon>Neoptera</taxon>
        <taxon>Endopterygota</taxon>
        <taxon>Diptera</taxon>
        <taxon>Nematocera</taxon>
        <taxon>Culicoidea</taxon>
        <taxon>Culicidae</taxon>
        <taxon>Anophelinae</taxon>
        <taxon>Anopheles</taxon>
    </lineage>
</organism>
<evidence type="ECO:0000313" key="11">
    <source>
        <dbReference type="EnsemblMetazoa" id="ASTEI00442-PA"/>
    </source>
</evidence>
<evidence type="ECO:0000256" key="5">
    <source>
        <dbReference type="ARBA" id="ARBA00022859"/>
    </source>
</evidence>
<dbReference type="GO" id="GO:0005576">
    <property type="term" value="C:extracellular region"/>
    <property type="evidence" value="ECO:0007669"/>
    <property type="project" value="UniProtKB-SubCell"/>
</dbReference>
<comment type="similarity">
    <text evidence="8">Belongs to the peptidase S1 family. CLIP subfamily.</text>
</comment>
<dbReference type="Proteomes" id="UP000076408">
    <property type="component" value="Unassembled WGS sequence"/>
</dbReference>
<dbReference type="VEuPathDB" id="VectorBase:ASTE004200"/>
<dbReference type="CDD" id="cd00190">
    <property type="entry name" value="Tryp_SPc"/>
    <property type="match status" value="1"/>
</dbReference>
<dbReference type="InterPro" id="IPR001314">
    <property type="entry name" value="Peptidase_S1A"/>
</dbReference>
<evidence type="ECO:0000256" key="9">
    <source>
        <dbReference type="RuleBase" id="RU363034"/>
    </source>
</evidence>
<evidence type="ECO:0000256" key="8">
    <source>
        <dbReference type="ARBA" id="ARBA00024195"/>
    </source>
</evidence>
<evidence type="ECO:0000256" key="7">
    <source>
        <dbReference type="ARBA" id="ARBA00023180"/>
    </source>
</evidence>
<evidence type="ECO:0000256" key="4">
    <source>
        <dbReference type="ARBA" id="ARBA00022729"/>
    </source>
</evidence>
<dbReference type="OMA" id="GYEWFCG"/>
<evidence type="ECO:0000313" key="12">
    <source>
        <dbReference type="Proteomes" id="UP000076408"/>
    </source>
</evidence>